<comment type="caution">
    <text evidence="1">The sequence shown here is derived from an EMBL/GenBank/DDBJ whole genome shotgun (WGS) entry which is preliminary data.</text>
</comment>
<organism evidence="1 2">
    <name type="scientific">Paractinoplanes ovalisporus</name>
    <dbReference type="NCBI Taxonomy" id="2810368"/>
    <lineage>
        <taxon>Bacteria</taxon>
        <taxon>Bacillati</taxon>
        <taxon>Actinomycetota</taxon>
        <taxon>Actinomycetes</taxon>
        <taxon>Micromonosporales</taxon>
        <taxon>Micromonosporaceae</taxon>
        <taxon>Paractinoplanes</taxon>
    </lineage>
</organism>
<dbReference type="SUPFAM" id="SSF48239">
    <property type="entry name" value="Terpenoid cyclases/Protein prenyltransferases"/>
    <property type="match status" value="1"/>
</dbReference>
<dbReference type="EMBL" id="JAENHP010000001">
    <property type="protein sequence ID" value="MBM2614820.1"/>
    <property type="molecule type" value="Genomic_DNA"/>
</dbReference>
<name>A0ABS2A4P3_9ACTN</name>
<proteinExistence type="predicted"/>
<evidence type="ECO:0008006" key="3">
    <source>
        <dbReference type="Google" id="ProtNLM"/>
    </source>
</evidence>
<gene>
    <name evidence="1" type="ORF">JIG36_04520</name>
</gene>
<dbReference type="Proteomes" id="UP000632138">
    <property type="component" value="Unassembled WGS sequence"/>
</dbReference>
<dbReference type="RefSeq" id="WP_203374678.1">
    <property type="nucleotide sequence ID" value="NZ_JAENHP010000001.1"/>
</dbReference>
<keyword evidence="2" id="KW-1185">Reference proteome</keyword>
<sequence>MDLDAAIAFVSTHARVLEWRRLRRLLGEGSAAEVVAALDGFRNADGGYGWALEPDLRSTTSQPVAAMHALEVLAETGDTDRGTELCDWLARHSLDDGGMPFALPYTDTAGSARHWSGADPTASSLQMTTQLAAQAHRLGLAGHPWLTAATDYCLDAITRMPAEPAAHELMFTMHFLDAVATTDPRAVPLLEKATQLVRADGPTPVIGGAEGEVLYPLDFTPHPDAPSRAWFDRNAIAADHERLAAGQQADGGWAVTFTAFSPAAALEWRGYATVQAVATLRENAAA</sequence>
<evidence type="ECO:0000313" key="1">
    <source>
        <dbReference type="EMBL" id="MBM2614820.1"/>
    </source>
</evidence>
<protein>
    <recommendedName>
        <fullName evidence="3">Prenyltransferase</fullName>
    </recommendedName>
</protein>
<evidence type="ECO:0000313" key="2">
    <source>
        <dbReference type="Proteomes" id="UP000632138"/>
    </source>
</evidence>
<reference evidence="1 2" key="1">
    <citation type="submission" date="2021-01" db="EMBL/GenBank/DDBJ databases">
        <title>Actinoplanes sp. nov. LDG1-06 isolated from lichen.</title>
        <authorList>
            <person name="Saeng-In P."/>
            <person name="Phongsopitanun W."/>
            <person name="Kanchanasin P."/>
            <person name="Yuki M."/>
            <person name="Kudo T."/>
            <person name="Ohkuma M."/>
            <person name="Tanasupawat S."/>
        </authorList>
    </citation>
    <scope>NUCLEOTIDE SEQUENCE [LARGE SCALE GENOMIC DNA]</scope>
    <source>
        <strain evidence="1 2">LDG1-06</strain>
    </source>
</reference>
<accession>A0ABS2A4P3</accession>
<dbReference type="InterPro" id="IPR008930">
    <property type="entry name" value="Terpenoid_cyclase/PrenylTrfase"/>
</dbReference>